<evidence type="ECO:0008006" key="4">
    <source>
        <dbReference type="Google" id="ProtNLM"/>
    </source>
</evidence>
<accession>A0ABX2Y8J2</accession>
<organism evidence="2 3">
    <name type="scientific">Oerskovia enterophila</name>
    <dbReference type="NCBI Taxonomy" id="43678"/>
    <lineage>
        <taxon>Bacteria</taxon>
        <taxon>Bacillati</taxon>
        <taxon>Actinomycetota</taxon>
        <taxon>Actinomycetes</taxon>
        <taxon>Micrococcales</taxon>
        <taxon>Cellulomonadaceae</taxon>
        <taxon>Oerskovia</taxon>
    </lineage>
</organism>
<dbReference type="EMBL" id="MAQA01000003">
    <property type="protein sequence ID" value="OCI32922.1"/>
    <property type="molecule type" value="Genomic_DNA"/>
</dbReference>
<protein>
    <recommendedName>
        <fullName evidence="4">DUF4190 domain-containing protein</fullName>
    </recommendedName>
</protein>
<gene>
    <name evidence="2" type="ORF">OERS_05140</name>
</gene>
<name>A0ABX2Y8J2_9CELL</name>
<dbReference type="RefSeq" id="WP_068624187.1">
    <property type="nucleotide sequence ID" value="NZ_MAQA01000003.1"/>
</dbReference>
<sequence length="63" mass="6678">MVVTFIGLALVALGTVLVVRIMTRFRGRRPDEQSTGAHGVGIALGGSLVFWGALLVLIDVWNG</sequence>
<evidence type="ECO:0000313" key="3">
    <source>
        <dbReference type="Proteomes" id="UP000093412"/>
    </source>
</evidence>
<keyword evidence="1" id="KW-0812">Transmembrane</keyword>
<feature type="transmembrane region" description="Helical" evidence="1">
    <location>
        <begin position="6"/>
        <end position="23"/>
    </location>
</feature>
<proteinExistence type="predicted"/>
<comment type="caution">
    <text evidence="2">The sequence shown here is derived from an EMBL/GenBank/DDBJ whole genome shotgun (WGS) entry which is preliminary data.</text>
</comment>
<feature type="transmembrane region" description="Helical" evidence="1">
    <location>
        <begin position="35"/>
        <end position="58"/>
    </location>
</feature>
<dbReference type="Proteomes" id="UP000093412">
    <property type="component" value="Unassembled WGS sequence"/>
</dbReference>
<evidence type="ECO:0000256" key="1">
    <source>
        <dbReference type="SAM" id="Phobius"/>
    </source>
</evidence>
<reference evidence="2 3" key="1">
    <citation type="submission" date="2016-06" db="EMBL/GenBank/DDBJ databases">
        <title>Genome sequence of Oerskovia enterophila DSM 43852.</title>
        <authorList>
            <person name="Poehlein A."/>
            <person name="Jag V."/>
            <person name="Bengelsdorf F.R."/>
            <person name="Daniel R."/>
            <person name="Duerre P."/>
        </authorList>
    </citation>
    <scope>NUCLEOTIDE SEQUENCE [LARGE SCALE GENOMIC DNA]</scope>
    <source>
        <strain evidence="2 3">DSM 43852</strain>
    </source>
</reference>
<keyword evidence="3" id="KW-1185">Reference proteome</keyword>
<evidence type="ECO:0000313" key="2">
    <source>
        <dbReference type="EMBL" id="OCI32922.1"/>
    </source>
</evidence>
<keyword evidence="1" id="KW-1133">Transmembrane helix</keyword>
<keyword evidence="1" id="KW-0472">Membrane</keyword>